<organism evidence="1 2">
    <name type="scientific">Punica granatum</name>
    <name type="common">Pomegranate</name>
    <dbReference type="NCBI Taxonomy" id="22663"/>
    <lineage>
        <taxon>Eukaryota</taxon>
        <taxon>Viridiplantae</taxon>
        <taxon>Streptophyta</taxon>
        <taxon>Embryophyta</taxon>
        <taxon>Tracheophyta</taxon>
        <taxon>Spermatophyta</taxon>
        <taxon>Magnoliopsida</taxon>
        <taxon>eudicotyledons</taxon>
        <taxon>Gunneridae</taxon>
        <taxon>Pentapetalae</taxon>
        <taxon>rosids</taxon>
        <taxon>malvids</taxon>
        <taxon>Myrtales</taxon>
        <taxon>Lythraceae</taxon>
        <taxon>Punica</taxon>
    </lineage>
</organism>
<dbReference type="PANTHER" id="PTHR21530">
    <property type="entry name" value="PHEROMONE SHUTDOWN PROTEIN"/>
    <property type="match status" value="1"/>
</dbReference>
<dbReference type="AlphaFoldDB" id="A0A218W3L8"/>
<comment type="caution">
    <text evidence="1">The sequence shown here is derived from an EMBL/GenBank/DDBJ whole genome shotgun (WGS) entry which is preliminary data.</text>
</comment>
<evidence type="ECO:0000313" key="1">
    <source>
        <dbReference type="EMBL" id="OWM67129.1"/>
    </source>
</evidence>
<dbReference type="InterPro" id="IPR046345">
    <property type="entry name" value="TraB_PrgY-like"/>
</dbReference>
<name>A0A218W3L8_PUNGR</name>
<protein>
    <submittedName>
        <fullName evidence="1">Uncharacterized protein</fullName>
    </submittedName>
</protein>
<gene>
    <name evidence="1" type="ORF">CDL15_Pgr000581</name>
</gene>
<accession>A0A218W3L8</accession>
<evidence type="ECO:0000313" key="2">
    <source>
        <dbReference type="Proteomes" id="UP000197138"/>
    </source>
</evidence>
<sequence>MIEMWKKKQNLFGILYSWFLAKVASKLEVFPGNEFRVAFEEAMKYGGRVILGDRPVQVPTVGEMIEMWKKKQNLFGILYSWFLAKVASKLEVFPGNEFRVAFEEAMKYGGRVILGDRPVQVVFRHPKCGISI</sequence>
<dbReference type="PANTHER" id="PTHR21530:SF7">
    <property type="entry name" value="TRAB DOMAIN-CONTAINING PROTEIN"/>
    <property type="match status" value="1"/>
</dbReference>
<reference evidence="2" key="1">
    <citation type="journal article" date="2017" name="Plant J.">
        <title>The pomegranate (Punica granatum L.) genome and the genomics of punicalagin biosynthesis.</title>
        <authorList>
            <person name="Qin G."/>
            <person name="Xu C."/>
            <person name="Ming R."/>
            <person name="Tang H."/>
            <person name="Guyot R."/>
            <person name="Kramer E.M."/>
            <person name="Hu Y."/>
            <person name="Yi X."/>
            <person name="Qi Y."/>
            <person name="Xu X."/>
            <person name="Gao Z."/>
            <person name="Pan H."/>
            <person name="Jian J."/>
            <person name="Tian Y."/>
            <person name="Yue Z."/>
            <person name="Xu Y."/>
        </authorList>
    </citation>
    <scope>NUCLEOTIDE SEQUENCE [LARGE SCALE GENOMIC DNA]</scope>
    <source>
        <strain evidence="2">cv. Dabenzi</strain>
    </source>
</reference>
<dbReference type="EMBL" id="MTKT01005400">
    <property type="protein sequence ID" value="OWM67129.1"/>
    <property type="molecule type" value="Genomic_DNA"/>
</dbReference>
<dbReference type="Proteomes" id="UP000197138">
    <property type="component" value="Unassembled WGS sequence"/>
</dbReference>
<proteinExistence type="predicted"/>
<dbReference type="GO" id="GO:0005741">
    <property type="term" value="C:mitochondrial outer membrane"/>
    <property type="evidence" value="ECO:0007669"/>
    <property type="project" value="TreeGrafter"/>
</dbReference>